<name>A0ABY8L4R5_9FLAO</name>
<evidence type="ECO:0000259" key="2">
    <source>
        <dbReference type="Pfam" id="PF13568"/>
    </source>
</evidence>
<dbReference type="RefSeq" id="WP_279651025.1">
    <property type="nucleotide sequence ID" value="NZ_CP122539.1"/>
</dbReference>
<reference evidence="3 4" key="1">
    <citation type="submission" date="2023-04" db="EMBL/GenBank/DDBJ databases">
        <title>Tenacibaculum tangerinum sp. nov., isolated from sea tidal flat of South Korea.</title>
        <authorList>
            <person name="Lee S.H."/>
            <person name="Kim J.-J."/>
        </authorList>
    </citation>
    <scope>NUCLEOTIDE SEQUENCE [LARGE SCALE GENOMIC DNA]</scope>
    <source>
        <strain evidence="3 4">GRR-S3-23</strain>
    </source>
</reference>
<accession>A0ABY8L4R5</accession>
<dbReference type="InterPro" id="IPR025665">
    <property type="entry name" value="Beta-barrel_OMP_2"/>
</dbReference>
<dbReference type="EMBL" id="CP122539">
    <property type="protein sequence ID" value="WGH75135.1"/>
    <property type="molecule type" value="Genomic_DNA"/>
</dbReference>
<keyword evidence="4" id="KW-1185">Reference proteome</keyword>
<dbReference type="Pfam" id="PF13568">
    <property type="entry name" value="OMP_b-brl_2"/>
    <property type="match status" value="1"/>
</dbReference>
<sequence length="183" mass="20078">MKTCKKILLALLILTSFNVSSQIDFGIKSGANFATLSDATNNGTKIGFVAGVFGSGKIGKKWALQGELLYSQQGSEFDAFNFNTEYLNVPILVKKYVGLGFNLQFGPQFGFLVNDNADEFDSIEAGFESKNFDLSGVVGLGYDFIFGLRFDARYQFGFTNTTGNSEFSNQNRVFTIAVGYSFL</sequence>
<evidence type="ECO:0000313" key="3">
    <source>
        <dbReference type="EMBL" id="WGH75135.1"/>
    </source>
</evidence>
<feature type="domain" description="Outer membrane protein beta-barrel" evidence="2">
    <location>
        <begin position="22"/>
        <end position="162"/>
    </location>
</feature>
<keyword evidence="1" id="KW-0732">Signal</keyword>
<proteinExistence type="predicted"/>
<dbReference type="Proteomes" id="UP001232001">
    <property type="component" value="Chromosome"/>
</dbReference>
<gene>
    <name evidence="3" type="ORF">P8625_13820</name>
</gene>
<feature type="signal peptide" evidence="1">
    <location>
        <begin position="1"/>
        <end position="21"/>
    </location>
</feature>
<protein>
    <submittedName>
        <fullName evidence="3">Porin family protein</fullName>
    </submittedName>
</protein>
<evidence type="ECO:0000256" key="1">
    <source>
        <dbReference type="SAM" id="SignalP"/>
    </source>
</evidence>
<feature type="chain" id="PRO_5046801718" evidence="1">
    <location>
        <begin position="22"/>
        <end position="183"/>
    </location>
</feature>
<organism evidence="3 4">
    <name type="scientific">Tenacibaculum tangerinum</name>
    <dbReference type="NCBI Taxonomy" id="3038772"/>
    <lineage>
        <taxon>Bacteria</taxon>
        <taxon>Pseudomonadati</taxon>
        <taxon>Bacteroidota</taxon>
        <taxon>Flavobacteriia</taxon>
        <taxon>Flavobacteriales</taxon>
        <taxon>Flavobacteriaceae</taxon>
        <taxon>Tenacibaculum</taxon>
    </lineage>
</organism>
<evidence type="ECO:0000313" key="4">
    <source>
        <dbReference type="Proteomes" id="UP001232001"/>
    </source>
</evidence>